<dbReference type="PANTHER" id="PTHR33446:SF2">
    <property type="entry name" value="PROTEIN TONB"/>
    <property type="match status" value="1"/>
</dbReference>
<keyword evidence="6 11" id="KW-0812">Transmembrane</keyword>
<feature type="compositionally biased region" description="Polar residues" evidence="10">
    <location>
        <begin position="79"/>
        <end position="88"/>
    </location>
</feature>
<evidence type="ECO:0000313" key="14">
    <source>
        <dbReference type="Proteomes" id="UP000218627"/>
    </source>
</evidence>
<keyword evidence="5" id="KW-0997">Cell inner membrane</keyword>
<dbReference type="GO" id="GO:0030288">
    <property type="term" value="C:outer membrane-bounded periplasmic space"/>
    <property type="evidence" value="ECO:0007669"/>
    <property type="project" value="InterPro"/>
</dbReference>
<dbReference type="AlphaFoldDB" id="A0A285NXH4"/>
<dbReference type="GO" id="GO:0055085">
    <property type="term" value="P:transmembrane transport"/>
    <property type="evidence" value="ECO:0007669"/>
    <property type="project" value="InterPro"/>
</dbReference>
<evidence type="ECO:0000256" key="3">
    <source>
        <dbReference type="ARBA" id="ARBA00022448"/>
    </source>
</evidence>
<dbReference type="GO" id="GO:0031992">
    <property type="term" value="F:energy transducer activity"/>
    <property type="evidence" value="ECO:0007669"/>
    <property type="project" value="InterPro"/>
</dbReference>
<evidence type="ECO:0000256" key="10">
    <source>
        <dbReference type="SAM" id="MobiDB-lite"/>
    </source>
</evidence>
<dbReference type="Gene3D" id="3.30.1150.10">
    <property type="match status" value="1"/>
</dbReference>
<dbReference type="PANTHER" id="PTHR33446">
    <property type="entry name" value="PROTEIN TONB-RELATED"/>
    <property type="match status" value="1"/>
</dbReference>
<protein>
    <submittedName>
        <fullName evidence="13">Protein TonB</fullName>
    </submittedName>
</protein>
<accession>A0A285NXH4</accession>
<dbReference type="GO" id="GO:0015891">
    <property type="term" value="P:siderophore transport"/>
    <property type="evidence" value="ECO:0007669"/>
    <property type="project" value="InterPro"/>
</dbReference>
<sequence>MQVSVKAYIVSLLLHLLFFLMYPLVLTPLYKNSELLKSPKVVEIDLTLEYEKELERKEPPHLTGEKREKRQEVVHKQRTQAIQSTSQVHEAPMRSAQEQNQVIPTTNISQGKDQRGGTDSHTEGSQPSNKKAEAGSGGGDTSSTSNVQKELFLKEKLSVISSLVQKSITYPLLARKMGWEGRVVVCFRLTPDGRLEDLHVLESSGYEILDRSALEAVSRSAHLFPKPPVEVLIKLPVNFRLE</sequence>
<dbReference type="NCBIfam" id="TIGR01352">
    <property type="entry name" value="tonB_Cterm"/>
    <property type="match status" value="1"/>
</dbReference>
<dbReference type="PROSITE" id="PS52015">
    <property type="entry name" value="TONB_CTD"/>
    <property type="match status" value="1"/>
</dbReference>
<dbReference type="InterPro" id="IPR051045">
    <property type="entry name" value="TonB-dependent_transducer"/>
</dbReference>
<evidence type="ECO:0000256" key="1">
    <source>
        <dbReference type="ARBA" id="ARBA00004383"/>
    </source>
</evidence>
<dbReference type="GO" id="GO:0015031">
    <property type="term" value="P:protein transport"/>
    <property type="evidence" value="ECO:0007669"/>
    <property type="project" value="UniProtKB-KW"/>
</dbReference>
<comment type="similarity">
    <text evidence="2">Belongs to the TonB family.</text>
</comment>
<feature type="domain" description="TonB C-terminal" evidence="12">
    <location>
        <begin position="155"/>
        <end position="242"/>
    </location>
</feature>
<evidence type="ECO:0000313" key="13">
    <source>
        <dbReference type="EMBL" id="SNZ13623.1"/>
    </source>
</evidence>
<evidence type="ECO:0000256" key="4">
    <source>
        <dbReference type="ARBA" id="ARBA00022475"/>
    </source>
</evidence>
<feature type="compositionally biased region" description="Basic and acidic residues" evidence="10">
    <location>
        <begin position="112"/>
        <end position="122"/>
    </location>
</feature>
<gene>
    <name evidence="13" type="ORF">SAMN06265353_0819</name>
</gene>
<evidence type="ECO:0000256" key="11">
    <source>
        <dbReference type="SAM" id="Phobius"/>
    </source>
</evidence>
<name>A0A285NXH4_9AQUI</name>
<dbReference type="SUPFAM" id="SSF74653">
    <property type="entry name" value="TolA/TonB C-terminal domain"/>
    <property type="match status" value="1"/>
</dbReference>
<proteinExistence type="inferred from homology"/>
<dbReference type="EMBL" id="OBEN01000003">
    <property type="protein sequence ID" value="SNZ13623.1"/>
    <property type="molecule type" value="Genomic_DNA"/>
</dbReference>
<evidence type="ECO:0000259" key="12">
    <source>
        <dbReference type="PROSITE" id="PS52015"/>
    </source>
</evidence>
<keyword evidence="4" id="KW-1003">Cell membrane</keyword>
<feature type="compositionally biased region" description="Polar residues" evidence="10">
    <location>
        <begin position="96"/>
        <end position="111"/>
    </location>
</feature>
<dbReference type="Pfam" id="PF03544">
    <property type="entry name" value="TonB_C"/>
    <property type="match status" value="1"/>
</dbReference>
<keyword evidence="7" id="KW-0653">Protein transport</keyword>
<comment type="subcellular location">
    <subcellularLocation>
        <location evidence="1">Cell inner membrane</location>
        <topology evidence="1">Single-pass membrane protein</topology>
        <orientation evidence="1">Periplasmic side</orientation>
    </subcellularLocation>
</comment>
<dbReference type="GO" id="GO:0098797">
    <property type="term" value="C:plasma membrane protein complex"/>
    <property type="evidence" value="ECO:0007669"/>
    <property type="project" value="TreeGrafter"/>
</dbReference>
<dbReference type="InterPro" id="IPR037682">
    <property type="entry name" value="TonB_C"/>
</dbReference>
<dbReference type="Proteomes" id="UP000218627">
    <property type="component" value="Unassembled WGS sequence"/>
</dbReference>
<dbReference type="OrthoDB" id="15637at2"/>
<keyword evidence="14" id="KW-1185">Reference proteome</keyword>
<dbReference type="InterPro" id="IPR003538">
    <property type="entry name" value="TonB"/>
</dbReference>
<evidence type="ECO:0000256" key="6">
    <source>
        <dbReference type="ARBA" id="ARBA00022692"/>
    </source>
</evidence>
<evidence type="ECO:0000256" key="2">
    <source>
        <dbReference type="ARBA" id="ARBA00006555"/>
    </source>
</evidence>
<dbReference type="PRINTS" id="PR01374">
    <property type="entry name" value="TONBPROTEIN"/>
</dbReference>
<keyword evidence="9 11" id="KW-0472">Membrane</keyword>
<evidence type="ECO:0000256" key="8">
    <source>
        <dbReference type="ARBA" id="ARBA00022989"/>
    </source>
</evidence>
<evidence type="ECO:0000256" key="7">
    <source>
        <dbReference type="ARBA" id="ARBA00022927"/>
    </source>
</evidence>
<evidence type="ECO:0000256" key="5">
    <source>
        <dbReference type="ARBA" id="ARBA00022519"/>
    </source>
</evidence>
<organism evidence="13 14">
    <name type="scientific">Hydrogenobacter hydrogenophilus</name>
    <dbReference type="NCBI Taxonomy" id="35835"/>
    <lineage>
        <taxon>Bacteria</taxon>
        <taxon>Pseudomonadati</taxon>
        <taxon>Aquificota</taxon>
        <taxon>Aquificia</taxon>
        <taxon>Aquificales</taxon>
        <taxon>Aquificaceae</taxon>
        <taxon>Hydrogenobacter</taxon>
    </lineage>
</organism>
<dbReference type="RefSeq" id="WP_096601443.1">
    <property type="nucleotide sequence ID" value="NZ_OBEN01000003.1"/>
</dbReference>
<feature type="compositionally biased region" description="Basic and acidic residues" evidence="10">
    <location>
        <begin position="55"/>
        <end position="75"/>
    </location>
</feature>
<feature type="region of interest" description="Disordered" evidence="10">
    <location>
        <begin position="55"/>
        <end position="145"/>
    </location>
</feature>
<dbReference type="InterPro" id="IPR006260">
    <property type="entry name" value="TonB/TolA_C"/>
</dbReference>
<reference evidence="14" key="1">
    <citation type="submission" date="2017-09" db="EMBL/GenBank/DDBJ databases">
        <authorList>
            <person name="Varghese N."/>
            <person name="Submissions S."/>
        </authorList>
    </citation>
    <scope>NUCLEOTIDE SEQUENCE [LARGE SCALE GENOMIC DNA]</scope>
    <source>
        <strain evidence="14">DSM 2913</strain>
    </source>
</reference>
<keyword evidence="3" id="KW-0813">Transport</keyword>
<evidence type="ECO:0000256" key="9">
    <source>
        <dbReference type="ARBA" id="ARBA00023136"/>
    </source>
</evidence>
<feature type="transmembrane region" description="Helical" evidence="11">
    <location>
        <begin position="7"/>
        <end position="30"/>
    </location>
</feature>
<keyword evidence="8 11" id="KW-1133">Transmembrane helix</keyword>